<dbReference type="SUPFAM" id="SSF51695">
    <property type="entry name" value="PLC-like phosphodiesterases"/>
    <property type="match status" value="1"/>
</dbReference>
<gene>
    <name evidence="3" type="ORF">ElyMa_004822000</name>
</gene>
<evidence type="ECO:0000313" key="3">
    <source>
        <dbReference type="EMBL" id="GFS10916.1"/>
    </source>
</evidence>
<dbReference type="AlphaFoldDB" id="A0AAV4IPL5"/>
<feature type="compositionally biased region" description="Low complexity" evidence="1">
    <location>
        <begin position="27"/>
        <end position="55"/>
    </location>
</feature>
<keyword evidence="4" id="KW-1185">Reference proteome</keyword>
<feature type="region of interest" description="Disordered" evidence="1">
    <location>
        <begin position="14"/>
        <end position="91"/>
    </location>
</feature>
<dbReference type="EMBL" id="BMAT01009641">
    <property type="protein sequence ID" value="GFS10916.1"/>
    <property type="molecule type" value="Genomic_DNA"/>
</dbReference>
<sequence length="194" mass="21347">MSEQDEYLNVFVNRKYDDADSASSIESTTPIKATITTSTTTSSSCTTTITTPPTSKQTDLAPTSKNTDTEAHPELSKTNTGSIDSDSETKKASVKLAVQKKGAKEELDDLMKDPMDTALTADEEAALMSSYHYTGATTNIHPYLSAMVNYAQPVKFQGFDVAEEKNVHYHMSSFSENAMYQIVKHQCIDMVEYP</sequence>
<feature type="compositionally biased region" description="Polar residues" evidence="1">
    <location>
        <begin position="56"/>
        <end position="66"/>
    </location>
</feature>
<reference evidence="3 4" key="1">
    <citation type="journal article" date="2021" name="Elife">
        <title>Chloroplast acquisition without the gene transfer in kleptoplastic sea slugs, Plakobranchus ocellatus.</title>
        <authorList>
            <person name="Maeda T."/>
            <person name="Takahashi S."/>
            <person name="Yoshida T."/>
            <person name="Shimamura S."/>
            <person name="Takaki Y."/>
            <person name="Nagai Y."/>
            <person name="Toyoda A."/>
            <person name="Suzuki Y."/>
            <person name="Arimoto A."/>
            <person name="Ishii H."/>
            <person name="Satoh N."/>
            <person name="Nishiyama T."/>
            <person name="Hasebe M."/>
            <person name="Maruyama T."/>
            <person name="Minagawa J."/>
            <person name="Obokata J."/>
            <person name="Shigenobu S."/>
        </authorList>
    </citation>
    <scope>NUCLEOTIDE SEQUENCE [LARGE SCALE GENOMIC DNA]</scope>
</reference>
<dbReference type="GO" id="GO:0006629">
    <property type="term" value="P:lipid metabolic process"/>
    <property type="evidence" value="ECO:0007669"/>
    <property type="project" value="InterPro"/>
</dbReference>
<accession>A0AAV4IPL5</accession>
<proteinExistence type="predicted"/>
<evidence type="ECO:0000259" key="2">
    <source>
        <dbReference type="PROSITE" id="PS50008"/>
    </source>
</evidence>
<name>A0AAV4IPL5_9GAST</name>
<evidence type="ECO:0000313" key="4">
    <source>
        <dbReference type="Proteomes" id="UP000762676"/>
    </source>
</evidence>
<dbReference type="Gene3D" id="3.20.20.190">
    <property type="entry name" value="Phosphatidylinositol (PI) phosphodiesterase"/>
    <property type="match status" value="1"/>
</dbReference>
<dbReference type="GO" id="GO:0004435">
    <property type="term" value="F:phosphatidylinositol-4,5-bisphosphate phospholipase C activity"/>
    <property type="evidence" value="ECO:0007669"/>
    <property type="project" value="InterPro"/>
</dbReference>
<dbReference type="PROSITE" id="PS50008">
    <property type="entry name" value="PIPLC_Y_DOMAIN"/>
    <property type="match status" value="1"/>
</dbReference>
<dbReference type="InterPro" id="IPR001711">
    <property type="entry name" value="PLipase_C_Pinositol-sp_Y"/>
</dbReference>
<dbReference type="InterPro" id="IPR017946">
    <property type="entry name" value="PLC-like_Pdiesterase_TIM-brl"/>
</dbReference>
<comment type="caution">
    <text evidence="3">The sequence shown here is derived from an EMBL/GenBank/DDBJ whole genome shotgun (WGS) entry which is preliminary data.</text>
</comment>
<dbReference type="GO" id="GO:0035556">
    <property type="term" value="P:intracellular signal transduction"/>
    <property type="evidence" value="ECO:0007669"/>
    <property type="project" value="InterPro"/>
</dbReference>
<organism evidence="3 4">
    <name type="scientific">Elysia marginata</name>
    <dbReference type="NCBI Taxonomy" id="1093978"/>
    <lineage>
        <taxon>Eukaryota</taxon>
        <taxon>Metazoa</taxon>
        <taxon>Spiralia</taxon>
        <taxon>Lophotrochozoa</taxon>
        <taxon>Mollusca</taxon>
        <taxon>Gastropoda</taxon>
        <taxon>Heterobranchia</taxon>
        <taxon>Euthyneura</taxon>
        <taxon>Panpulmonata</taxon>
        <taxon>Sacoglossa</taxon>
        <taxon>Placobranchoidea</taxon>
        <taxon>Plakobranchidae</taxon>
        <taxon>Elysia</taxon>
    </lineage>
</organism>
<feature type="domain" description="PI-PLC Y-box" evidence="2">
    <location>
        <begin position="144"/>
        <end position="193"/>
    </location>
</feature>
<dbReference type="Proteomes" id="UP000762676">
    <property type="component" value="Unassembled WGS sequence"/>
</dbReference>
<protein>
    <submittedName>
        <fullName evidence="3">Phosphoinositide phospholipase C</fullName>
    </submittedName>
</protein>
<evidence type="ECO:0000256" key="1">
    <source>
        <dbReference type="SAM" id="MobiDB-lite"/>
    </source>
</evidence>